<reference evidence="1 2" key="1">
    <citation type="journal article" date="2017" name="BMC Genomics">
        <title>Genomic analysis of methanogenic archaea reveals a shift towards energy conservation.</title>
        <authorList>
            <person name="Gilmore S.P."/>
            <person name="Henske J.K."/>
            <person name="Sexton J.A."/>
            <person name="Solomon K.V."/>
            <person name="Seppala S."/>
            <person name="Yoo J.I."/>
            <person name="Huyett L.M."/>
            <person name="Pressman A."/>
            <person name="Cogan J.Z."/>
            <person name="Kivenson V."/>
            <person name="Peng X."/>
            <person name="Tan Y."/>
            <person name="Valentine D.L."/>
            <person name="O'Malley M.A."/>
        </authorList>
    </citation>
    <scope>NUCLEOTIDE SEQUENCE [LARGE SCALE GENOMIC DNA]</scope>
    <source>
        <strain evidence="1 2">M.o.H.</strain>
    </source>
</reference>
<evidence type="ECO:0000313" key="2">
    <source>
        <dbReference type="Proteomes" id="UP000217784"/>
    </source>
</evidence>
<dbReference type="Proteomes" id="UP000217784">
    <property type="component" value="Unassembled WGS sequence"/>
</dbReference>
<dbReference type="RefSeq" id="WP_069582772.1">
    <property type="nucleotide sequence ID" value="NZ_LMVM01000023.1"/>
</dbReference>
<evidence type="ECO:0000313" key="1">
    <source>
        <dbReference type="EMBL" id="PAV04481.1"/>
    </source>
</evidence>
<dbReference type="AlphaFoldDB" id="A0A2A2H4Y3"/>
<accession>A0A2A2H4Y3</accession>
<dbReference type="OrthoDB" id="80453at2157"/>
<proteinExistence type="predicted"/>
<name>A0A2A2H4Y3_METBR</name>
<protein>
    <recommendedName>
        <fullName evidence="3">DUF1002 domain-containing protein</fullName>
    </recommendedName>
</protein>
<sequence length="289" mass="30841">MKKYIAVILLVLMAIAPIYGASGFAVTIGVATNSNSQYKNSVMDYFQSHTDKNVSTATTKLITASEVNEISQNITGRTYSSSQIYSCAMVDLSYSNGINVTVDSSKINVVTPKMYANALKSLGINNGYVVVTSPVVSSGESALAGVLKSYELAVGAQIPDSAKQAATDTLYTETQIANQTGQSPDTIANLFEQVQNEVQNQNLQDASQIKVIVINTANNLNINISDSQAQEIANTISNSQQVQGELAGFKSQLQNVTGQLSQSGGILGQIMSYLQSAFDYLKSLIFGQQ</sequence>
<dbReference type="InterPro" id="IPR009343">
    <property type="entry name" value="DUF1002"/>
</dbReference>
<gene>
    <name evidence="1" type="ORF">ASJ80_06490</name>
</gene>
<dbReference type="EMBL" id="LMVM01000023">
    <property type="protein sequence ID" value="PAV04481.1"/>
    <property type="molecule type" value="Genomic_DNA"/>
</dbReference>
<dbReference type="Pfam" id="PF06207">
    <property type="entry name" value="DUF1002"/>
    <property type="match status" value="1"/>
</dbReference>
<comment type="caution">
    <text evidence="1">The sequence shown here is derived from an EMBL/GenBank/DDBJ whole genome shotgun (WGS) entry which is preliminary data.</text>
</comment>
<keyword evidence="2" id="KW-1185">Reference proteome</keyword>
<organism evidence="1 2">
    <name type="scientific">Methanobacterium bryantii</name>
    <dbReference type="NCBI Taxonomy" id="2161"/>
    <lineage>
        <taxon>Archaea</taxon>
        <taxon>Methanobacteriati</taxon>
        <taxon>Methanobacteriota</taxon>
        <taxon>Methanomada group</taxon>
        <taxon>Methanobacteria</taxon>
        <taxon>Methanobacteriales</taxon>
        <taxon>Methanobacteriaceae</taxon>
        <taxon>Methanobacterium</taxon>
    </lineage>
</organism>
<evidence type="ECO:0008006" key="3">
    <source>
        <dbReference type="Google" id="ProtNLM"/>
    </source>
</evidence>